<comment type="caution">
    <text evidence="2">The sequence shown here is derived from an EMBL/GenBank/DDBJ whole genome shotgun (WGS) entry which is preliminary data.</text>
</comment>
<reference evidence="2 3" key="1">
    <citation type="submission" date="2022-05" db="EMBL/GenBank/DDBJ databases">
        <authorList>
            <consortium name="Genoscope - CEA"/>
            <person name="William W."/>
        </authorList>
    </citation>
    <scope>NUCLEOTIDE SEQUENCE [LARGE SCALE GENOMIC DNA]</scope>
</reference>
<evidence type="ECO:0000313" key="3">
    <source>
        <dbReference type="Proteomes" id="UP001159428"/>
    </source>
</evidence>
<feature type="non-terminal residue" evidence="2">
    <location>
        <position position="1"/>
    </location>
</feature>
<dbReference type="AlphaFoldDB" id="A0AAU9X607"/>
<organism evidence="2 3">
    <name type="scientific">Pocillopora meandrina</name>
    <dbReference type="NCBI Taxonomy" id="46732"/>
    <lineage>
        <taxon>Eukaryota</taxon>
        <taxon>Metazoa</taxon>
        <taxon>Cnidaria</taxon>
        <taxon>Anthozoa</taxon>
        <taxon>Hexacorallia</taxon>
        <taxon>Scleractinia</taxon>
        <taxon>Astrocoeniina</taxon>
        <taxon>Pocilloporidae</taxon>
        <taxon>Pocillopora</taxon>
    </lineage>
</organism>
<keyword evidence="1" id="KW-0812">Transmembrane</keyword>
<dbReference type="Proteomes" id="UP001159428">
    <property type="component" value="Unassembled WGS sequence"/>
</dbReference>
<gene>
    <name evidence="2" type="ORF">PMEA_00018252</name>
</gene>
<keyword evidence="1" id="KW-0472">Membrane</keyword>
<evidence type="ECO:0000256" key="1">
    <source>
        <dbReference type="SAM" id="Phobius"/>
    </source>
</evidence>
<keyword evidence="1" id="KW-1133">Transmembrane helix</keyword>
<sequence length="113" mass="12503">GQENEGADHRLKKLLIVGQILHVGILANVYKTVWRICIFILGCKGFSYTVSGQNPLIKFTATSSSRLELVTLFIAPVHTGLSCCLFAMVLSPVVRRPISTNPRLNCNLDFFIP</sequence>
<keyword evidence="3" id="KW-1185">Reference proteome</keyword>
<evidence type="ECO:0000313" key="2">
    <source>
        <dbReference type="EMBL" id="CAH3137714.1"/>
    </source>
</evidence>
<accession>A0AAU9X607</accession>
<feature type="transmembrane region" description="Helical" evidence="1">
    <location>
        <begin position="70"/>
        <end position="94"/>
    </location>
</feature>
<name>A0AAU9X607_9CNID</name>
<dbReference type="EMBL" id="CALNXJ010000031">
    <property type="protein sequence ID" value="CAH3137714.1"/>
    <property type="molecule type" value="Genomic_DNA"/>
</dbReference>
<proteinExistence type="predicted"/>
<protein>
    <submittedName>
        <fullName evidence="2">Uncharacterized protein</fullName>
    </submittedName>
</protein>